<dbReference type="NCBIfam" id="NF047389">
    <property type="entry name" value="ATPase_Sll1717"/>
    <property type="match status" value="1"/>
</dbReference>
<dbReference type="AlphaFoldDB" id="A0A927IWE4"/>
<name>A0A927IWE4_9MICO</name>
<dbReference type="Proteomes" id="UP000610846">
    <property type="component" value="Unassembled WGS sequence"/>
</dbReference>
<reference evidence="1" key="1">
    <citation type="journal article" date="2018" name="Curr. Microbiol.">
        <title>Cellulosimicrobium arenosum sp. nov., Isolated from Marine Sediment Sand.</title>
        <authorList>
            <person name="Oh M."/>
            <person name="Kim J.H."/>
            <person name="Yoon J.H."/>
            <person name="Schumann P."/>
            <person name="Kim W."/>
        </authorList>
    </citation>
    <scope>NUCLEOTIDE SEQUENCE</scope>
    <source>
        <strain evidence="1">KCTC 49039</strain>
    </source>
</reference>
<sequence>MQEMTSVPSRALSDIDSFGAIDADADELLDACFQDHDAYLSVRDMRSFLIVGRKGSGKTAIYKRLVDGADSSTFPVGYSFDDYPWAHHDLQAENGVPEERRYIHSWRYLILLGLAKVLLNDDQSQPWSDESQEAMSALEAFVVDSYGSRNPDFSQLFSPEEELHFKGGLNFKAFKLDVEKLKVRELPIHIQSVNRAMQEAVLTALNPANKYLVCFDQLDLGFSVQDSQYSQRLTGLIIAARDLFVSARRQGKKLNPVVLLRDDIYQDLQFEDKNKVTENFSSRVLWSESGSGLTLRGLMESRFNETLGEGVRKVPWEDVFDESREMPGRQSKYRHICDRTFLRPRDVIKFCNEVLRTHQSASSKFDNESVHAARDAYSDYLLNELDDEMAKHVPKYRGLLEVLKSVGSEKFSLEEFAASLKLRHDVGEVAPIAALGDLFEFSVISYLKPGGRGGGSEYVWRYKDPRARFDSTVVAFRVHPGLKEALGLTR</sequence>
<reference evidence="1" key="2">
    <citation type="submission" date="2020-09" db="EMBL/GenBank/DDBJ databases">
        <authorList>
            <person name="Yu Y."/>
        </authorList>
    </citation>
    <scope>NUCLEOTIDE SEQUENCE</scope>
    <source>
        <strain evidence="1">KCTC 49039</strain>
    </source>
</reference>
<gene>
    <name evidence="1" type="ORF">IF651_00880</name>
</gene>
<organism evidence="1 2">
    <name type="scientific">Cellulosimicrobium arenosum</name>
    <dbReference type="NCBI Taxonomy" id="2708133"/>
    <lineage>
        <taxon>Bacteria</taxon>
        <taxon>Bacillati</taxon>
        <taxon>Actinomycetota</taxon>
        <taxon>Actinomycetes</taxon>
        <taxon>Micrococcales</taxon>
        <taxon>Promicromonosporaceae</taxon>
        <taxon>Cellulosimicrobium</taxon>
    </lineage>
</organism>
<protein>
    <recommendedName>
        <fullName evidence="3">ATPase</fullName>
    </recommendedName>
</protein>
<accession>A0A927IWE4</accession>
<dbReference type="EMBL" id="JACYHB010000001">
    <property type="protein sequence ID" value="MBD8077616.1"/>
    <property type="molecule type" value="Genomic_DNA"/>
</dbReference>
<comment type="caution">
    <text evidence="1">The sequence shown here is derived from an EMBL/GenBank/DDBJ whole genome shotgun (WGS) entry which is preliminary data.</text>
</comment>
<evidence type="ECO:0000313" key="1">
    <source>
        <dbReference type="EMBL" id="MBD8077616.1"/>
    </source>
</evidence>
<keyword evidence="2" id="KW-1185">Reference proteome</keyword>
<evidence type="ECO:0000313" key="2">
    <source>
        <dbReference type="Proteomes" id="UP000610846"/>
    </source>
</evidence>
<dbReference type="InterPro" id="IPR059206">
    <property type="entry name" value="Sll1717-like"/>
</dbReference>
<proteinExistence type="predicted"/>
<evidence type="ECO:0008006" key="3">
    <source>
        <dbReference type="Google" id="ProtNLM"/>
    </source>
</evidence>